<evidence type="ECO:0000313" key="1">
    <source>
        <dbReference type="EMBL" id="ODQ68821.1"/>
    </source>
</evidence>
<organism evidence="1 2">
    <name type="scientific">Lipomyces starkeyi NRRL Y-11557</name>
    <dbReference type="NCBI Taxonomy" id="675824"/>
    <lineage>
        <taxon>Eukaryota</taxon>
        <taxon>Fungi</taxon>
        <taxon>Dikarya</taxon>
        <taxon>Ascomycota</taxon>
        <taxon>Saccharomycotina</taxon>
        <taxon>Lipomycetes</taxon>
        <taxon>Lipomycetales</taxon>
        <taxon>Lipomycetaceae</taxon>
        <taxon>Lipomyces</taxon>
    </lineage>
</organism>
<name>A0A1E3PTS8_LIPST</name>
<evidence type="ECO:0000313" key="2">
    <source>
        <dbReference type="Proteomes" id="UP000094385"/>
    </source>
</evidence>
<keyword evidence="2" id="KW-1185">Reference proteome</keyword>
<proteinExistence type="predicted"/>
<reference evidence="1 2" key="1">
    <citation type="journal article" date="2016" name="Proc. Natl. Acad. Sci. U.S.A.">
        <title>Comparative genomics of biotechnologically important yeasts.</title>
        <authorList>
            <person name="Riley R."/>
            <person name="Haridas S."/>
            <person name="Wolfe K.H."/>
            <person name="Lopes M.R."/>
            <person name="Hittinger C.T."/>
            <person name="Goeker M."/>
            <person name="Salamov A.A."/>
            <person name="Wisecaver J.H."/>
            <person name="Long T.M."/>
            <person name="Calvey C.H."/>
            <person name="Aerts A.L."/>
            <person name="Barry K.W."/>
            <person name="Choi C."/>
            <person name="Clum A."/>
            <person name="Coughlan A.Y."/>
            <person name="Deshpande S."/>
            <person name="Douglass A.P."/>
            <person name="Hanson S.J."/>
            <person name="Klenk H.-P."/>
            <person name="LaButti K.M."/>
            <person name="Lapidus A."/>
            <person name="Lindquist E.A."/>
            <person name="Lipzen A.M."/>
            <person name="Meier-Kolthoff J.P."/>
            <person name="Ohm R.A."/>
            <person name="Otillar R.P."/>
            <person name="Pangilinan J.L."/>
            <person name="Peng Y."/>
            <person name="Rokas A."/>
            <person name="Rosa C.A."/>
            <person name="Scheuner C."/>
            <person name="Sibirny A.A."/>
            <person name="Slot J.C."/>
            <person name="Stielow J.B."/>
            <person name="Sun H."/>
            <person name="Kurtzman C.P."/>
            <person name="Blackwell M."/>
            <person name="Grigoriev I.V."/>
            <person name="Jeffries T.W."/>
        </authorList>
    </citation>
    <scope>NUCLEOTIDE SEQUENCE [LARGE SCALE GENOMIC DNA]</scope>
    <source>
        <strain evidence="1 2">NRRL Y-11557</strain>
    </source>
</reference>
<gene>
    <name evidence="1" type="ORF">LIPSTDRAFT_225900</name>
</gene>
<accession>A0A1E3PTS8</accession>
<dbReference type="AlphaFoldDB" id="A0A1E3PTS8"/>
<dbReference type="Proteomes" id="UP000094385">
    <property type="component" value="Unassembled WGS sequence"/>
</dbReference>
<sequence>MCITSVNLTIKDILSIDTLKCILDETVEMSKWFRNHHSPLENLKLKHSWERIVKTYGGKCPGCPVRGRIFNENWWSKLEMLRKVLEPFLQATLELESNLLRLSRISKYFEWITDTSMDALKGVSDDIQLSVRQFWLQDGKKFELFQCY</sequence>
<protein>
    <submittedName>
        <fullName evidence="1">Uncharacterized protein</fullName>
    </submittedName>
</protein>
<dbReference type="EMBL" id="KV454311">
    <property type="protein sequence ID" value="ODQ68821.1"/>
    <property type="molecule type" value="Genomic_DNA"/>
</dbReference>